<reference evidence="1 2" key="1">
    <citation type="journal article" date="2013" name="MBio">
        <title>Genome sequencing of the plant pathogen Taphrina deformans, the causal agent of peach leaf curl.</title>
        <authorList>
            <person name="Cisse O.H."/>
            <person name="Almeida J.M.G.C.F."/>
            <person name="Fonseca A."/>
            <person name="Kumar A.A."/>
            <person name="Salojaervi J."/>
            <person name="Overmyer K."/>
            <person name="Hauser P.M."/>
            <person name="Pagni M."/>
        </authorList>
    </citation>
    <scope>NUCLEOTIDE SEQUENCE [LARGE SCALE GENOMIC DNA]</scope>
    <source>
        <strain evidence="2">PYCC 5710 / ATCC 11124 / CBS 356.35 / IMI 108563 / JCM 9778 / NBRC 8474</strain>
    </source>
</reference>
<dbReference type="Proteomes" id="UP000013776">
    <property type="component" value="Unassembled WGS sequence"/>
</dbReference>
<dbReference type="eggNOG" id="ENOG502S0KS">
    <property type="taxonomic scope" value="Eukaryota"/>
</dbReference>
<dbReference type="Pfam" id="PF13875">
    <property type="entry name" value="DUF4202"/>
    <property type="match status" value="1"/>
</dbReference>
<gene>
    <name evidence="1" type="ORF">TAPDE_002466</name>
</gene>
<name>R4X9Q2_TAPDE</name>
<protein>
    <recommendedName>
        <fullName evidence="3">Glutamyl-tRNA synthetase</fullName>
    </recommendedName>
</protein>
<dbReference type="InterPro" id="IPR025255">
    <property type="entry name" value="DUF4202"/>
</dbReference>
<sequence>MSFEAAMREIDAAHAEDPRQTENGPYELHYARRCTEYLTKLDPSADELLKLAVRAQHFRRWEVPRSGYPMTKAGYFKWRTGLKARQAEMTATILVGCGYRDADAQRVAKWIRKEGFKDDPAGQTLEDVACLVFLEDGFELFRHQHEQAKIVHVLRKTWPKMSERGHEVAVQIDLSPEAAEVVKIALS</sequence>
<evidence type="ECO:0000313" key="2">
    <source>
        <dbReference type="Proteomes" id="UP000013776"/>
    </source>
</evidence>
<dbReference type="PANTHER" id="PTHR41729">
    <property type="entry name" value="GLUTAMYL-TRNA SYNTHETASE"/>
    <property type="match status" value="1"/>
</dbReference>
<dbReference type="EMBL" id="CAHR02000085">
    <property type="protein sequence ID" value="CCG82460.1"/>
    <property type="molecule type" value="Genomic_DNA"/>
</dbReference>
<dbReference type="OrthoDB" id="417697at2759"/>
<organism evidence="1 2">
    <name type="scientific">Taphrina deformans (strain PYCC 5710 / ATCC 11124 / CBS 356.35 / IMI 108563 / JCM 9778 / NBRC 8474)</name>
    <name type="common">Peach leaf curl fungus</name>
    <name type="synonym">Lalaria deformans</name>
    <dbReference type="NCBI Taxonomy" id="1097556"/>
    <lineage>
        <taxon>Eukaryota</taxon>
        <taxon>Fungi</taxon>
        <taxon>Dikarya</taxon>
        <taxon>Ascomycota</taxon>
        <taxon>Taphrinomycotina</taxon>
        <taxon>Taphrinomycetes</taxon>
        <taxon>Taphrinales</taxon>
        <taxon>Taphrinaceae</taxon>
        <taxon>Taphrina</taxon>
    </lineage>
</organism>
<dbReference type="STRING" id="1097556.R4X9Q2"/>
<accession>R4X9Q2</accession>
<proteinExistence type="predicted"/>
<evidence type="ECO:0008006" key="3">
    <source>
        <dbReference type="Google" id="ProtNLM"/>
    </source>
</evidence>
<dbReference type="PANTHER" id="PTHR41729:SF1">
    <property type="entry name" value="GLUTAMYL-TRNA SYNTHETASE"/>
    <property type="match status" value="1"/>
</dbReference>
<dbReference type="VEuPathDB" id="FungiDB:TAPDE_002466"/>
<comment type="caution">
    <text evidence="1">The sequence shown here is derived from an EMBL/GenBank/DDBJ whole genome shotgun (WGS) entry which is preliminary data.</text>
</comment>
<evidence type="ECO:0000313" key="1">
    <source>
        <dbReference type="EMBL" id="CCG82460.1"/>
    </source>
</evidence>
<keyword evidence="2" id="KW-1185">Reference proteome</keyword>
<dbReference type="AlphaFoldDB" id="R4X9Q2"/>